<reference evidence="2" key="1">
    <citation type="journal article" date="2021" name="Genome Biol. Evol.">
        <title>A High-Quality Reference Genome for a Parasitic Bivalve with Doubly Uniparental Inheritance (Bivalvia: Unionida).</title>
        <authorList>
            <person name="Smith C.H."/>
        </authorList>
    </citation>
    <scope>NUCLEOTIDE SEQUENCE</scope>
    <source>
        <strain evidence="2">CHS0354</strain>
    </source>
</reference>
<dbReference type="Gene3D" id="3.40.50.300">
    <property type="entry name" value="P-loop containing nucleotide triphosphate hydrolases"/>
    <property type="match status" value="1"/>
</dbReference>
<organism evidence="2 3">
    <name type="scientific">Potamilus streckersoni</name>
    <dbReference type="NCBI Taxonomy" id="2493646"/>
    <lineage>
        <taxon>Eukaryota</taxon>
        <taxon>Metazoa</taxon>
        <taxon>Spiralia</taxon>
        <taxon>Lophotrochozoa</taxon>
        <taxon>Mollusca</taxon>
        <taxon>Bivalvia</taxon>
        <taxon>Autobranchia</taxon>
        <taxon>Heteroconchia</taxon>
        <taxon>Palaeoheterodonta</taxon>
        <taxon>Unionida</taxon>
        <taxon>Unionoidea</taxon>
        <taxon>Unionidae</taxon>
        <taxon>Ambleminae</taxon>
        <taxon>Lampsilini</taxon>
        <taxon>Potamilus</taxon>
    </lineage>
</organism>
<feature type="domain" description="Guanylate-binding protein N-terminal" evidence="1">
    <location>
        <begin position="24"/>
        <end position="65"/>
    </location>
</feature>
<evidence type="ECO:0000259" key="1">
    <source>
        <dbReference type="Pfam" id="PF02263"/>
    </source>
</evidence>
<name>A0AAE0TCK2_9BIVA</name>
<accession>A0AAE0TCK2</accession>
<dbReference type="GO" id="GO:0005525">
    <property type="term" value="F:GTP binding"/>
    <property type="evidence" value="ECO:0007669"/>
    <property type="project" value="InterPro"/>
</dbReference>
<dbReference type="AlphaFoldDB" id="A0AAE0TCK2"/>
<reference evidence="2" key="2">
    <citation type="journal article" date="2021" name="Genome Biol. Evol.">
        <title>Developing a high-quality reference genome for a parasitic bivalve with doubly uniparental inheritance (Bivalvia: Unionida).</title>
        <authorList>
            <person name="Smith C.H."/>
        </authorList>
    </citation>
    <scope>NUCLEOTIDE SEQUENCE</scope>
    <source>
        <strain evidence="2">CHS0354</strain>
        <tissue evidence="2">Mantle</tissue>
    </source>
</reference>
<protein>
    <recommendedName>
        <fullName evidence="1">Guanylate-binding protein N-terminal domain-containing protein</fullName>
    </recommendedName>
</protein>
<dbReference type="PANTHER" id="PTHR10751">
    <property type="entry name" value="GUANYLATE BINDING PROTEIN"/>
    <property type="match status" value="1"/>
</dbReference>
<keyword evidence="3" id="KW-1185">Reference proteome</keyword>
<dbReference type="SUPFAM" id="SSF52540">
    <property type="entry name" value="P-loop containing nucleoside triphosphate hydrolases"/>
    <property type="match status" value="1"/>
</dbReference>
<reference evidence="2" key="3">
    <citation type="submission" date="2023-05" db="EMBL/GenBank/DDBJ databases">
        <authorList>
            <person name="Smith C.H."/>
        </authorList>
    </citation>
    <scope>NUCLEOTIDE SEQUENCE</scope>
    <source>
        <strain evidence="2">CHS0354</strain>
        <tissue evidence="2">Mantle</tissue>
    </source>
</reference>
<dbReference type="EMBL" id="JAEAOA010002150">
    <property type="protein sequence ID" value="KAK3607897.1"/>
    <property type="molecule type" value="Genomic_DNA"/>
</dbReference>
<comment type="caution">
    <text evidence="2">The sequence shown here is derived from an EMBL/GenBank/DDBJ whole genome shotgun (WGS) entry which is preliminary data.</text>
</comment>
<proteinExistence type="predicted"/>
<dbReference type="Proteomes" id="UP001195483">
    <property type="component" value="Unassembled WGS sequence"/>
</dbReference>
<dbReference type="InterPro" id="IPR015894">
    <property type="entry name" value="Guanylate-bd_N"/>
</dbReference>
<sequence length="107" mass="12138">MAAADNGHLMPVPMCLVENTPDGLIVREDTVRVLSQVRLPMVVVAIVGPYRTGKSFLMNRFMEERSDKYMMKIACNHARAWLKKNKKYYDEALQRKSLENAAGLSHA</sequence>
<dbReference type="GO" id="GO:0003924">
    <property type="term" value="F:GTPase activity"/>
    <property type="evidence" value="ECO:0007669"/>
    <property type="project" value="InterPro"/>
</dbReference>
<evidence type="ECO:0000313" key="3">
    <source>
        <dbReference type="Proteomes" id="UP001195483"/>
    </source>
</evidence>
<gene>
    <name evidence="2" type="ORF">CHS0354_036723</name>
</gene>
<evidence type="ECO:0000313" key="2">
    <source>
        <dbReference type="EMBL" id="KAK3607897.1"/>
    </source>
</evidence>
<dbReference type="Pfam" id="PF02263">
    <property type="entry name" value="GBP"/>
    <property type="match status" value="1"/>
</dbReference>
<dbReference type="InterPro" id="IPR027417">
    <property type="entry name" value="P-loop_NTPase"/>
</dbReference>